<dbReference type="SUPFAM" id="SSF57829">
    <property type="entry name" value="Zn-binding ribosomal proteins"/>
    <property type="match status" value="1"/>
</dbReference>
<accession>A0A6A9QEH5</accession>
<name>A0A6A9QEH5_ACIIN</name>
<dbReference type="InterPro" id="IPR023657">
    <property type="entry name" value="Ribosomal_eL40_arc"/>
</dbReference>
<dbReference type="Proteomes" id="UP000440125">
    <property type="component" value="Unassembled WGS sequence"/>
</dbReference>
<feature type="transmembrane region" description="Helical" evidence="4">
    <location>
        <begin position="117"/>
        <end position="137"/>
    </location>
</feature>
<reference evidence="6 7" key="1">
    <citation type="submission" date="2019-10" db="EMBL/GenBank/DDBJ databases">
        <title>Genome Sequences from Six Type Strain Members of the Archaeal Family Sulfolobaceae: Acidianus ambivalens, Acidianus infernus, Metallosphaera prunae, Stygiolobus azoricus, Sulfolobus metallicus, and Sulfurisphaera ohwakuensis.</title>
        <authorList>
            <person name="Counts J.A."/>
            <person name="Kelly R.M."/>
        </authorList>
    </citation>
    <scope>NUCLEOTIDE SEQUENCE [LARGE SCALE GENOMIC DNA]</scope>
    <source>
        <strain evidence="6 7">DSM 3191</strain>
    </source>
</reference>
<dbReference type="GO" id="GO:0003735">
    <property type="term" value="F:structural constituent of ribosome"/>
    <property type="evidence" value="ECO:0007669"/>
    <property type="project" value="InterPro"/>
</dbReference>
<dbReference type="EMBL" id="WFIY01000004">
    <property type="protein sequence ID" value="MUM65682.1"/>
    <property type="molecule type" value="Genomic_DNA"/>
</dbReference>
<evidence type="ECO:0000313" key="6">
    <source>
        <dbReference type="EMBL" id="MUM65682.1"/>
    </source>
</evidence>
<dbReference type="PANTHER" id="PTHR39649:SF1">
    <property type="entry name" value="LARGE RIBOSOMAL SUBUNIT PROTEIN EL40"/>
    <property type="match status" value="1"/>
</dbReference>
<evidence type="ECO:0000256" key="1">
    <source>
        <dbReference type="ARBA" id="ARBA00022723"/>
    </source>
</evidence>
<dbReference type="Gene3D" id="4.10.1060.50">
    <property type="match status" value="3"/>
</dbReference>
<feature type="domain" description="RanBP2-type" evidence="5">
    <location>
        <begin position="3"/>
        <end position="24"/>
    </location>
</feature>
<protein>
    <submittedName>
        <fullName evidence="6">Zinc-ribbon domain-containing protein</fullName>
    </submittedName>
</protein>
<dbReference type="InterPro" id="IPR025874">
    <property type="entry name" value="DZR"/>
</dbReference>
<dbReference type="GO" id="GO:0008270">
    <property type="term" value="F:zinc ion binding"/>
    <property type="evidence" value="ECO:0007669"/>
    <property type="project" value="UniProtKB-KW"/>
</dbReference>
<dbReference type="InterPro" id="IPR011332">
    <property type="entry name" value="Ribosomal_zn-bd"/>
</dbReference>
<dbReference type="AlphaFoldDB" id="A0A6A9QEH5"/>
<organism evidence="6 7">
    <name type="scientific">Acidianus infernus</name>
    <dbReference type="NCBI Taxonomy" id="12915"/>
    <lineage>
        <taxon>Archaea</taxon>
        <taxon>Thermoproteota</taxon>
        <taxon>Thermoprotei</taxon>
        <taxon>Sulfolobales</taxon>
        <taxon>Sulfolobaceae</taxon>
        <taxon>Acidianus</taxon>
    </lineage>
</organism>
<keyword evidence="4" id="KW-0472">Membrane</keyword>
<dbReference type="GO" id="GO:0006412">
    <property type="term" value="P:translation"/>
    <property type="evidence" value="ECO:0007669"/>
    <property type="project" value="InterPro"/>
</dbReference>
<keyword evidence="1" id="KW-0479">Metal-binding</keyword>
<keyword evidence="7" id="KW-1185">Reference proteome</keyword>
<dbReference type="SMART" id="SM00547">
    <property type="entry name" value="ZnF_RBZ"/>
    <property type="match status" value="3"/>
</dbReference>
<keyword evidence="4" id="KW-1133">Transmembrane helix</keyword>
<dbReference type="RefSeq" id="WP_155864106.1">
    <property type="nucleotide sequence ID" value="NZ_WFIY01000004.1"/>
</dbReference>
<dbReference type="PANTHER" id="PTHR39649">
    <property type="entry name" value="50S RIBOSOMAL PROTEIN L40E"/>
    <property type="match status" value="1"/>
</dbReference>
<dbReference type="OrthoDB" id="44268at2157"/>
<evidence type="ECO:0000256" key="2">
    <source>
        <dbReference type="ARBA" id="ARBA00022771"/>
    </source>
</evidence>
<keyword evidence="2" id="KW-0863">Zinc-finger</keyword>
<evidence type="ECO:0000256" key="3">
    <source>
        <dbReference type="ARBA" id="ARBA00022833"/>
    </source>
</evidence>
<evidence type="ECO:0000259" key="5">
    <source>
        <dbReference type="SMART" id="SM00547"/>
    </source>
</evidence>
<dbReference type="GO" id="GO:0005840">
    <property type="term" value="C:ribosome"/>
    <property type="evidence" value="ECO:0007669"/>
    <property type="project" value="InterPro"/>
</dbReference>
<dbReference type="InterPro" id="IPR038587">
    <property type="entry name" value="Ribosomal_eL40_sf"/>
</dbReference>
<feature type="domain" description="RanBP2-type" evidence="5">
    <location>
        <begin position="49"/>
        <end position="70"/>
    </location>
</feature>
<keyword evidence="4" id="KW-0812">Transmembrane</keyword>
<feature type="domain" description="RanBP2-type" evidence="5">
    <location>
        <begin position="78"/>
        <end position="99"/>
    </location>
</feature>
<gene>
    <name evidence="6" type="ORF">D1867_10605</name>
</gene>
<keyword evidence="3" id="KW-0862">Zinc</keyword>
<comment type="caution">
    <text evidence="6">The sequence shown here is derived from an EMBL/GenBank/DDBJ whole genome shotgun (WGS) entry which is preliminary data.</text>
</comment>
<evidence type="ECO:0000256" key="4">
    <source>
        <dbReference type="SAM" id="Phobius"/>
    </source>
</evidence>
<proteinExistence type="predicted"/>
<sequence length="138" mass="15359">MKVCPRCGHLNPDNAYVCEKCGYYLGFESVPHIMPSTPITPPEKPLVKVCPVCGYINPGDAMKCQRCGYVFQQPQVIVCPRCGSENPINATHCLRCGYPFKQSVPQTIVQRRKFPTIPVLASVIIAYIMIIILVYLLG</sequence>
<evidence type="ECO:0000313" key="7">
    <source>
        <dbReference type="Proteomes" id="UP000440125"/>
    </source>
</evidence>
<dbReference type="InterPro" id="IPR001876">
    <property type="entry name" value="Znf_RanBP2"/>
</dbReference>
<dbReference type="Pfam" id="PF12773">
    <property type="entry name" value="DZR"/>
    <property type="match status" value="1"/>
</dbReference>